<sequence length="121" mass="13192">MLGHETVALSARRQRQEKPRQRGQARKDQGLPRPIRSPWSAQAPGPPAPRLQQMQAGAAAAVPSKKISWRLPFLTGSSKRAVGKGKDSKASDGRQRARAWVPLHAVLSGVAVKRFCNRGVQ</sequence>
<reference evidence="2 3" key="1">
    <citation type="journal article" date="2014" name="Agronomy (Basel)">
        <title>A Draft Genome Sequence for Ensete ventricosum, the Drought-Tolerant Tree Against Hunger.</title>
        <authorList>
            <person name="Harrison J."/>
            <person name="Moore K.A."/>
            <person name="Paszkiewicz K."/>
            <person name="Jones T."/>
            <person name="Grant M."/>
            <person name="Ambacheew D."/>
            <person name="Muzemil S."/>
            <person name="Studholme D.J."/>
        </authorList>
    </citation>
    <scope>NUCLEOTIDE SEQUENCE [LARGE SCALE GENOMIC DNA]</scope>
</reference>
<name>A0A426X187_ENSVE</name>
<comment type="caution">
    <text evidence="2">The sequence shown here is derived from an EMBL/GenBank/DDBJ whole genome shotgun (WGS) entry which is preliminary data.</text>
</comment>
<dbReference type="Proteomes" id="UP000287651">
    <property type="component" value="Unassembled WGS sequence"/>
</dbReference>
<organism evidence="2 3">
    <name type="scientific">Ensete ventricosum</name>
    <name type="common">Abyssinian banana</name>
    <name type="synonym">Musa ensete</name>
    <dbReference type="NCBI Taxonomy" id="4639"/>
    <lineage>
        <taxon>Eukaryota</taxon>
        <taxon>Viridiplantae</taxon>
        <taxon>Streptophyta</taxon>
        <taxon>Embryophyta</taxon>
        <taxon>Tracheophyta</taxon>
        <taxon>Spermatophyta</taxon>
        <taxon>Magnoliopsida</taxon>
        <taxon>Liliopsida</taxon>
        <taxon>Zingiberales</taxon>
        <taxon>Musaceae</taxon>
        <taxon>Ensete</taxon>
    </lineage>
</organism>
<dbReference type="EMBL" id="AMZH03029529">
    <property type="protein sequence ID" value="RRT33245.1"/>
    <property type="molecule type" value="Genomic_DNA"/>
</dbReference>
<evidence type="ECO:0000313" key="3">
    <source>
        <dbReference type="Proteomes" id="UP000287651"/>
    </source>
</evidence>
<gene>
    <name evidence="2" type="ORF">B296_00058191</name>
</gene>
<evidence type="ECO:0000256" key="1">
    <source>
        <dbReference type="SAM" id="MobiDB-lite"/>
    </source>
</evidence>
<accession>A0A426X187</accession>
<protein>
    <submittedName>
        <fullName evidence="2">Uncharacterized protein</fullName>
    </submittedName>
</protein>
<feature type="compositionally biased region" description="Basic and acidic residues" evidence="1">
    <location>
        <begin position="14"/>
        <end position="30"/>
    </location>
</feature>
<dbReference type="AlphaFoldDB" id="A0A426X187"/>
<feature type="region of interest" description="Disordered" evidence="1">
    <location>
        <begin position="1"/>
        <end position="59"/>
    </location>
</feature>
<proteinExistence type="predicted"/>
<evidence type="ECO:0000313" key="2">
    <source>
        <dbReference type="EMBL" id="RRT33245.1"/>
    </source>
</evidence>